<accession>W0RF95</accession>
<keyword evidence="2" id="KW-0732">Signal</keyword>
<evidence type="ECO:0000313" key="3">
    <source>
        <dbReference type="EMBL" id="AHG89744.1"/>
    </source>
</evidence>
<dbReference type="OrthoDB" id="8603558at2"/>
<dbReference type="AlphaFoldDB" id="W0RF95"/>
<proteinExistence type="predicted"/>
<feature type="chain" id="PRO_5004794261" description="LVIVD repeat-containing protein" evidence="2">
    <location>
        <begin position="23"/>
        <end position="593"/>
    </location>
</feature>
<gene>
    <name evidence="3" type="ORF">J421_2207</name>
</gene>
<dbReference type="KEGG" id="gba:J421_2207"/>
<dbReference type="Proteomes" id="UP000019151">
    <property type="component" value="Chromosome"/>
</dbReference>
<reference evidence="3 4" key="1">
    <citation type="journal article" date="2014" name="Genome Announc.">
        <title>Genome Sequence and Methylome of Soil Bacterium Gemmatirosa kalamazoonensis KBS708T, a Member of the Rarely Cultivated Gemmatimonadetes Phylum.</title>
        <authorList>
            <person name="Debruyn J.M."/>
            <person name="Radosevich M."/>
            <person name="Wommack K.E."/>
            <person name="Polson S.W."/>
            <person name="Hauser L.J."/>
            <person name="Fawaz M.N."/>
            <person name="Korlach J."/>
            <person name="Tsai Y.C."/>
        </authorList>
    </citation>
    <scope>NUCLEOTIDE SEQUENCE [LARGE SCALE GENOMIC DNA]</scope>
    <source>
        <strain evidence="3 4">KBS708</strain>
    </source>
</reference>
<dbReference type="SUPFAM" id="SSF82171">
    <property type="entry name" value="DPP6 N-terminal domain-like"/>
    <property type="match status" value="1"/>
</dbReference>
<dbReference type="eggNOG" id="COG5276">
    <property type="taxonomic scope" value="Bacteria"/>
</dbReference>
<organism evidence="3 4">
    <name type="scientific">Gemmatirosa kalamazoonensis</name>
    <dbReference type="NCBI Taxonomy" id="861299"/>
    <lineage>
        <taxon>Bacteria</taxon>
        <taxon>Pseudomonadati</taxon>
        <taxon>Gemmatimonadota</taxon>
        <taxon>Gemmatimonadia</taxon>
        <taxon>Gemmatimonadales</taxon>
        <taxon>Gemmatimonadaceae</taxon>
        <taxon>Gemmatirosa</taxon>
    </lineage>
</organism>
<keyword evidence="4" id="KW-1185">Reference proteome</keyword>
<dbReference type="InParanoid" id="W0RF95"/>
<evidence type="ECO:0000256" key="1">
    <source>
        <dbReference type="SAM" id="MobiDB-lite"/>
    </source>
</evidence>
<feature type="region of interest" description="Disordered" evidence="1">
    <location>
        <begin position="25"/>
        <end position="50"/>
    </location>
</feature>
<protein>
    <recommendedName>
        <fullName evidence="5">LVIVD repeat-containing protein</fullName>
    </recommendedName>
</protein>
<sequence length="593" mass="64003">MRFRPYLVLAVLPVLAATSASAARAQDAPRVTKVPSSARGDTADPRVNLRPGWKDAGVAARGVRLVGHVDRPEGFYNPADVGDPHYWSSDLAFKGNLVFQGSFNGIQVWDITTPSKPTLKGTLACPGGQGDVSVLGNLLFYSVEETRGRLDCGGQGVADTVSAERFRGVRIFDITDVAHPKQVAAVQTCRGSHTHTLVPDPNDPNDVYVFVSGTSVVRSPSELAGCSNAAPDQDPNTSLFRIDVIKVPLSHPQDARIVANPRIFAEGGSIAGLQKRDTTDSMHVLSETSRCHDITVYPEIGLAAGACAGNGLLLDIRDPSAPRRVGEVSDPNFSFWHSATFNNDGTKVLFTDEWGGGTQPRCRSTDRPQWGADAIFNVNGTTMTMAGYYKLPVAQTSVENCVAHNGTLIPVPGRDIMAQGWYQGGMSVFDFTDPAQPKEIAFFDRGPLRGDSLKVGGFWAAYWYNGHLFGTEMARGLDLLELTPGPMLSRDEIEAAKLVHTDVLNPQLQTKIVWPPSFHVARAYLDQLDREAGTPRAWSTRVRAALGRAESLAGAGRRTALTQLATQLDRDTATVTDSARVRMLAGAVRDLAR</sequence>
<dbReference type="RefSeq" id="WP_025411232.1">
    <property type="nucleotide sequence ID" value="NZ_CP007128.1"/>
</dbReference>
<dbReference type="PATRIC" id="fig|861299.3.peg.2244"/>
<evidence type="ECO:0008006" key="5">
    <source>
        <dbReference type="Google" id="ProtNLM"/>
    </source>
</evidence>
<feature type="signal peptide" evidence="2">
    <location>
        <begin position="1"/>
        <end position="22"/>
    </location>
</feature>
<dbReference type="EMBL" id="CP007128">
    <property type="protein sequence ID" value="AHG89744.1"/>
    <property type="molecule type" value="Genomic_DNA"/>
</dbReference>
<evidence type="ECO:0000313" key="4">
    <source>
        <dbReference type="Proteomes" id="UP000019151"/>
    </source>
</evidence>
<dbReference type="STRING" id="861299.J421_2207"/>
<name>W0RF95_9BACT</name>
<evidence type="ECO:0000256" key="2">
    <source>
        <dbReference type="SAM" id="SignalP"/>
    </source>
</evidence>
<dbReference type="HOGENOM" id="CLU_023239_0_0_0"/>